<feature type="domain" description="HD" evidence="2">
    <location>
        <begin position="31"/>
        <end position="152"/>
    </location>
</feature>
<dbReference type="CDD" id="cd00077">
    <property type="entry name" value="HDc"/>
    <property type="match status" value="1"/>
</dbReference>
<dbReference type="InterPro" id="IPR050798">
    <property type="entry name" value="YhaM_exoribonuc/phosphodiest"/>
</dbReference>
<organism evidence="3">
    <name type="scientific">marine sediment metagenome</name>
    <dbReference type="NCBI Taxonomy" id="412755"/>
    <lineage>
        <taxon>unclassified sequences</taxon>
        <taxon>metagenomes</taxon>
        <taxon>ecological metagenomes</taxon>
    </lineage>
</organism>
<protein>
    <recommendedName>
        <fullName evidence="2">HD domain-containing protein</fullName>
    </recommendedName>
</protein>
<proteinExistence type="predicted"/>
<dbReference type="Gene3D" id="1.10.3210.10">
    <property type="entry name" value="Hypothetical protein af1432"/>
    <property type="match status" value="1"/>
</dbReference>
<dbReference type="InterPro" id="IPR006674">
    <property type="entry name" value="HD_domain"/>
</dbReference>
<keyword evidence="1" id="KW-0378">Hydrolase</keyword>
<dbReference type="PANTHER" id="PTHR37294:SF1">
    <property type="entry name" value="3'-5' EXORIBONUCLEASE YHAM"/>
    <property type="match status" value="1"/>
</dbReference>
<dbReference type="GO" id="GO:0016787">
    <property type="term" value="F:hydrolase activity"/>
    <property type="evidence" value="ECO:0007669"/>
    <property type="project" value="UniProtKB-KW"/>
</dbReference>
<dbReference type="Pfam" id="PF01966">
    <property type="entry name" value="HD"/>
    <property type="match status" value="1"/>
</dbReference>
<reference evidence="3" key="1">
    <citation type="journal article" date="2014" name="Front. Microbiol.">
        <title>High frequency of phylogenetically diverse reductive dehalogenase-homologous genes in deep subseafloor sedimentary metagenomes.</title>
        <authorList>
            <person name="Kawai M."/>
            <person name="Futagami T."/>
            <person name="Toyoda A."/>
            <person name="Takaki Y."/>
            <person name="Nishi S."/>
            <person name="Hori S."/>
            <person name="Arai W."/>
            <person name="Tsubouchi T."/>
            <person name="Morono Y."/>
            <person name="Uchiyama I."/>
            <person name="Ito T."/>
            <person name="Fujiyama A."/>
            <person name="Inagaki F."/>
            <person name="Takami H."/>
        </authorList>
    </citation>
    <scope>NUCLEOTIDE SEQUENCE</scope>
    <source>
        <strain evidence="3">Expedition CK06-06</strain>
    </source>
</reference>
<evidence type="ECO:0000256" key="1">
    <source>
        <dbReference type="ARBA" id="ARBA00022801"/>
    </source>
</evidence>
<feature type="non-terminal residue" evidence="3">
    <location>
        <position position="1"/>
    </location>
</feature>
<dbReference type="GO" id="GO:0031125">
    <property type="term" value="P:rRNA 3'-end processing"/>
    <property type="evidence" value="ECO:0007669"/>
    <property type="project" value="TreeGrafter"/>
</dbReference>
<evidence type="ECO:0000313" key="3">
    <source>
        <dbReference type="EMBL" id="GAH51890.1"/>
    </source>
</evidence>
<evidence type="ECO:0000259" key="2">
    <source>
        <dbReference type="Pfam" id="PF01966"/>
    </source>
</evidence>
<dbReference type="InterPro" id="IPR003607">
    <property type="entry name" value="HD/PDEase_dom"/>
</dbReference>
<dbReference type="EMBL" id="BARU01016730">
    <property type="protein sequence ID" value="GAH51890.1"/>
    <property type="molecule type" value="Genomic_DNA"/>
</dbReference>
<dbReference type="AlphaFoldDB" id="X1H464"/>
<dbReference type="PANTHER" id="PTHR37294">
    <property type="entry name" value="3'-5' EXORIBONUCLEASE YHAM"/>
    <property type="match status" value="1"/>
</dbReference>
<gene>
    <name evidence="3" type="ORF">S03H2_27793</name>
</gene>
<accession>X1H464</accession>
<sequence length="163" mass="19216">DKIFSDNDIKTKFLECPSSVKKHHPYKYGNLEHTIGMIKIFENLDAFYNRNTNLDVDLIYTGIILHDIGKIYEYYIYNGIPKINPEYSLIGHLILGDQLVLKFIKEIRDFPKDLENRIRHLILSHHGRKEWGSPVEPQFPEAEILHYLDMIDSRFKLNAKSSR</sequence>
<comment type="caution">
    <text evidence="3">The sequence shown here is derived from an EMBL/GenBank/DDBJ whole genome shotgun (WGS) entry which is preliminary data.</text>
</comment>
<dbReference type="SUPFAM" id="SSF109604">
    <property type="entry name" value="HD-domain/PDEase-like"/>
    <property type="match status" value="1"/>
</dbReference>
<name>X1H464_9ZZZZ</name>